<organism evidence="2 3">
    <name type="scientific">candidate division WWE3 bacterium RIFCSPLOWO2_01_FULL_41_18</name>
    <dbReference type="NCBI Taxonomy" id="1802625"/>
    <lineage>
        <taxon>Bacteria</taxon>
        <taxon>Katanobacteria</taxon>
    </lineage>
</organism>
<dbReference type="AlphaFoldDB" id="A0A1F4VEF9"/>
<dbReference type="Pfam" id="PF08308">
    <property type="entry name" value="PEGA"/>
    <property type="match status" value="1"/>
</dbReference>
<name>A0A1F4VEF9_UNCKA</name>
<evidence type="ECO:0000313" key="3">
    <source>
        <dbReference type="Proteomes" id="UP000176504"/>
    </source>
</evidence>
<dbReference type="Proteomes" id="UP000176504">
    <property type="component" value="Unassembled WGS sequence"/>
</dbReference>
<protein>
    <recommendedName>
        <fullName evidence="1">PEGA domain-containing protein</fullName>
    </recommendedName>
</protein>
<proteinExistence type="predicted"/>
<dbReference type="InterPro" id="IPR013229">
    <property type="entry name" value="PEGA"/>
</dbReference>
<evidence type="ECO:0000313" key="2">
    <source>
        <dbReference type="EMBL" id="OGC55577.1"/>
    </source>
</evidence>
<dbReference type="SUPFAM" id="SSF69304">
    <property type="entry name" value="Tricorn protease N-terminal domain"/>
    <property type="match status" value="1"/>
</dbReference>
<feature type="domain" description="PEGA" evidence="1">
    <location>
        <begin position="43"/>
        <end position="107"/>
    </location>
</feature>
<dbReference type="InterPro" id="IPR011042">
    <property type="entry name" value="6-blade_b-propeller_TolB-like"/>
</dbReference>
<gene>
    <name evidence="2" type="ORF">A3A78_01330</name>
</gene>
<evidence type="ECO:0000259" key="1">
    <source>
        <dbReference type="Pfam" id="PF08308"/>
    </source>
</evidence>
<dbReference type="Gene3D" id="2.120.10.30">
    <property type="entry name" value="TolB, C-terminal domain"/>
    <property type="match status" value="1"/>
</dbReference>
<comment type="caution">
    <text evidence="2">The sequence shown here is derived from an EMBL/GenBank/DDBJ whole genome shotgun (WGS) entry which is preliminary data.</text>
</comment>
<dbReference type="EMBL" id="MEVI01000002">
    <property type="protein sequence ID" value="OGC55577.1"/>
    <property type="molecule type" value="Genomic_DNA"/>
</dbReference>
<accession>A0A1F4VEF9</accession>
<sequence length="380" mass="42541">MKKVFATALIFAVLGGITIAIYLYSTGYRVNVKKGEITPTGMIAAKSIPDGAQVYVDGVLTTATNGTVTGIKPGTHKLKVVKNGFVTWEKDIEVFEQLVTDITAVLVSKTPRLEPLTSEGANSPVISPTLTKIAYFTKDGKKPGVWVFPLGGNIQVNLFKTAPDVILEDTAKIIFSNGEYIEWSPDEKELLVKVDENRLFTADLASKVFETTTSAELTRKTWNEKIMEKRSLFLSRLALSDEVNKLALDPETVWSPDEKKFMYKEKDGDFTLYKVYNLEKPLPVGEKTNYTVFSVKNDTPQPKVYWYNDSFHLITVEGDIKKENKGSIYLIRIDGTNKTEVYNNTLYSDIAFSTPYGDKIVILTSFRSNNQTDLYAIGIR</sequence>
<reference evidence="2 3" key="1">
    <citation type="journal article" date="2016" name="Nat. Commun.">
        <title>Thousands of microbial genomes shed light on interconnected biogeochemical processes in an aquifer system.</title>
        <authorList>
            <person name="Anantharaman K."/>
            <person name="Brown C.T."/>
            <person name="Hug L.A."/>
            <person name="Sharon I."/>
            <person name="Castelle C.J."/>
            <person name="Probst A.J."/>
            <person name="Thomas B.C."/>
            <person name="Singh A."/>
            <person name="Wilkins M.J."/>
            <person name="Karaoz U."/>
            <person name="Brodie E.L."/>
            <person name="Williams K.H."/>
            <person name="Hubbard S.S."/>
            <person name="Banfield J.F."/>
        </authorList>
    </citation>
    <scope>NUCLEOTIDE SEQUENCE [LARGE SCALE GENOMIC DNA]</scope>
</reference>